<organism evidence="12 13">
    <name type="scientific">Vibrio ulleungensis</name>
    <dbReference type="NCBI Taxonomy" id="2807619"/>
    <lineage>
        <taxon>Bacteria</taxon>
        <taxon>Pseudomonadati</taxon>
        <taxon>Pseudomonadota</taxon>
        <taxon>Gammaproteobacteria</taxon>
        <taxon>Vibrionales</taxon>
        <taxon>Vibrionaceae</taxon>
        <taxon>Vibrio</taxon>
    </lineage>
</organism>
<evidence type="ECO:0000256" key="6">
    <source>
        <dbReference type="ARBA" id="ARBA00038095"/>
    </source>
</evidence>
<dbReference type="SUPFAM" id="SSF69593">
    <property type="entry name" value="Glycerol-3-phosphate (1)-acyltransferase"/>
    <property type="match status" value="1"/>
</dbReference>
<evidence type="ECO:0000256" key="5">
    <source>
        <dbReference type="ARBA" id="ARBA00023315"/>
    </source>
</evidence>
<dbReference type="RefSeq" id="WP_205158727.1">
    <property type="nucleotide sequence ID" value="NZ_JAFEUM010000004.1"/>
</dbReference>
<reference evidence="12 13" key="1">
    <citation type="submission" date="2021-02" db="EMBL/GenBank/DDBJ databases">
        <authorList>
            <person name="Park J.-S."/>
        </authorList>
    </citation>
    <scope>NUCLEOTIDE SEQUENCE [LARGE SCALE GENOMIC DNA]</scope>
    <source>
        <strain evidence="12 13">188UL20-2</strain>
    </source>
</reference>
<gene>
    <name evidence="12" type="ORF">JQC93_12230</name>
</gene>
<accession>A0ABS2HI09</accession>
<evidence type="ECO:0000256" key="2">
    <source>
        <dbReference type="ARBA" id="ARBA00022516"/>
    </source>
</evidence>
<evidence type="ECO:0000313" key="13">
    <source>
        <dbReference type="Proteomes" id="UP000809621"/>
    </source>
</evidence>
<proteinExistence type="inferred from homology"/>
<dbReference type="PANTHER" id="PTHR37323">
    <property type="entry name" value="GCN5-RELATED N-ACETYLTRANSFERASE"/>
    <property type="match status" value="1"/>
</dbReference>
<dbReference type="InterPro" id="IPR002123">
    <property type="entry name" value="Plipid/glycerol_acylTrfase"/>
</dbReference>
<dbReference type="InterPro" id="IPR045746">
    <property type="entry name" value="ACT14924-like_Acyltransf_dom"/>
</dbReference>
<dbReference type="Gene3D" id="3.40.630.30">
    <property type="match status" value="1"/>
</dbReference>
<dbReference type="CDD" id="cd07986">
    <property type="entry name" value="LPLAT_ACT14924-like"/>
    <property type="match status" value="1"/>
</dbReference>
<keyword evidence="4" id="KW-0443">Lipid metabolism</keyword>
<keyword evidence="5 12" id="KW-0012">Acyltransferase</keyword>
<keyword evidence="2" id="KW-0444">Lipid biosynthesis</keyword>
<protein>
    <recommendedName>
        <fullName evidence="8">L-ornithine N(alpha)-acyltransferase</fullName>
        <ecNumber evidence="7">2.3.2.30</ecNumber>
    </recommendedName>
</protein>
<comment type="catalytic activity">
    <reaction evidence="10">
        <text>a (3R)-hydroxyacyl-[ACP] + L-ornithine = a lyso-ornithine lipid + holo-[ACP] + H(+)</text>
        <dbReference type="Rhea" id="RHEA:20633"/>
        <dbReference type="Rhea" id="RHEA-COMP:9685"/>
        <dbReference type="Rhea" id="RHEA-COMP:9945"/>
        <dbReference type="ChEBI" id="CHEBI:15378"/>
        <dbReference type="ChEBI" id="CHEBI:46911"/>
        <dbReference type="ChEBI" id="CHEBI:64479"/>
        <dbReference type="ChEBI" id="CHEBI:78827"/>
        <dbReference type="ChEBI" id="CHEBI:138482"/>
        <dbReference type="EC" id="2.3.2.30"/>
    </reaction>
    <physiologicalReaction direction="left-to-right" evidence="10">
        <dbReference type="Rhea" id="RHEA:20634"/>
    </physiologicalReaction>
</comment>
<comment type="pathway">
    <text evidence="1">Lipid metabolism.</text>
</comment>
<evidence type="ECO:0000313" key="12">
    <source>
        <dbReference type="EMBL" id="MBM7037173.1"/>
    </source>
</evidence>
<comment type="similarity">
    <text evidence="6">Belongs to the acetyltransferase family. OlsB subfamily.</text>
</comment>
<keyword evidence="3" id="KW-0808">Transferase</keyword>
<evidence type="ECO:0000256" key="10">
    <source>
        <dbReference type="ARBA" id="ARBA00047785"/>
    </source>
</evidence>
<dbReference type="InterPro" id="IPR052351">
    <property type="entry name" value="Ornithine_N-alpha-AT"/>
</dbReference>
<dbReference type="PANTHER" id="PTHR37323:SF1">
    <property type="entry name" value="L-ORNITHINE N(ALPHA)-ACYLTRANSFERASE"/>
    <property type="match status" value="1"/>
</dbReference>
<comment type="caution">
    <text evidence="12">The sequence shown here is derived from an EMBL/GenBank/DDBJ whole genome shotgun (WGS) entry which is preliminary data.</text>
</comment>
<comment type="function">
    <text evidence="9">Catalyzes the first step in the biosynthesis of ornithine lipids, which are phosphorus-free membrane lipids. Catalyzes the 3-hydroxyacyl-acyl carrier protein-dependent acylation of ornithine to form lyso-ornithine lipid (LOL).</text>
</comment>
<evidence type="ECO:0000256" key="9">
    <source>
        <dbReference type="ARBA" id="ARBA00045724"/>
    </source>
</evidence>
<evidence type="ECO:0000256" key="4">
    <source>
        <dbReference type="ARBA" id="ARBA00023098"/>
    </source>
</evidence>
<dbReference type="Proteomes" id="UP000809621">
    <property type="component" value="Unassembled WGS sequence"/>
</dbReference>
<evidence type="ECO:0000256" key="1">
    <source>
        <dbReference type="ARBA" id="ARBA00005189"/>
    </source>
</evidence>
<dbReference type="Pfam" id="PF19576">
    <property type="entry name" value="Acyltransf_2"/>
    <property type="match status" value="1"/>
</dbReference>
<evidence type="ECO:0000259" key="11">
    <source>
        <dbReference type="SMART" id="SM00563"/>
    </source>
</evidence>
<dbReference type="Pfam" id="PF13444">
    <property type="entry name" value="Acetyltransf_5"/>
    <property type="match status" value="1"/>
</dbReference>
<dbReference type="EC" id="2.3.2.30" evidence="7"/>
<name>A0ABS2HI09_9VIBR</name>
<dbReference type="SUPFAM" id="SSF55729">
    <property type="entry name" value="Acyl-CoA N-acyltransferases (Nat)"/>
    <property type="match status" value="1"/>
</dbReference>
<dbReference type="GO" id="GO:0016746">
    <property type="term" value="F:acyltransferase activity"/>
    <property type="evidence" value="ECO:0007669"/>
    <property type="project" value="UniProtKB-KW"/>
</dbReference>
<sequence length="599" mass="67326">MSHSQALQQSHSPFQLNLSSRFIAKGIEKLLGLEALEYHYQNRPTPLSDKAENTQQFLRYTMDTLGFSLQLDNPEQLASIPKEGACIMVSNHPLGGLEGVAMSEQLLKVRPDLKVLTNQMLKSIPELSDLFIGVDVLASDARKANSKGMRELCRHLSKGGAVLIYPSGMVSAPSWSNRQITDRAWSDIVGRLARRYKCPCVPFYVDGRNSNFFYAAGLIHPRLRTALLAKQLINKQGKTFHYRCGNVITAQELDGLSDHQAITHYLRMTSEFLAPQHSKKHHYQKHAELQPIASLPSHTQQLEKHLEGLSGYRLVQFKEFSCYCTPYNELGPIMTEIAQAREVTFRAAGEGTGNSEDSDQFDPHYLHLFVWDHQAGKIVGGYRIGRCDEIIAEHGISALYSRSLYHYEESYLKKLGNALEIGRSFVVPSYQRHPRALDLLWKGIGAYVAQNPTYHTLFGSVSISQEHSTLARAFISDSMMSAYRAEQEFLADIRPVSPLKVKGKVWSAEILSSLGNIAVINKLVGHCDAGKSVPILLRHYLSLNGRFVCFSVNKNFNDALDGLILVDLRKTPSKYLKRYLGEKGSQEFLNQWTEHEDAA</sequence>
<feature type="domain" description="Phospholipid/glycerol acyltransferase" evidence="11">
    <location>
        <begin position="86"/>
        <end position="208"/>
    </location>
</feature>
<evidence type="ECO:0000256" key="7">
    <source>
        <dbReference type="ARBA" id="ARBA00039058"/>
    </source>
</evidence>
<keyword evidence="13" id="KW-1185">Reference proteome</keyword>
<evidence type="ECO:0000256" key="3">
    <source>
        <dbReference type="ARBA" id="ARBA00022679"/>
    </source>
</evidence>
<dbReference type="InterPro" id="IPR016181">
    <property type="entry name" value="Acyl_CoA_acyltransferase"/>
</dbReference>
<evidence type="ECO:0000256" key="8">
    <source>
        <dbReference type="ARBA" id="ARBA00039866"/>
    </source>
</evidence>
<dbReference type="EMBL" id="JAFEUM010000004">
    <property type="protein sequence ID" value="MBM7037173.1"/>
    <property type="molecule type" value="Genomic_DNA"/>
</dbReference>
<dbReference type="SMART" id="SM00563">
    <property type="entry name" value="PlsC"/>
    <property type="match status" value="1"/>
</dbReference>